<dbReference type="InterPro" id="IPR013103">
    <property type="entry name" value="RVT_2"/>
</dbReference>
<dbReference type="Pfam" id="PF07727">
    <property type="entry name" value="RVT_2"/>
    <property type="match status" value="2"/>
</dbReference>
<dbReference type="Pfam" id="PF13976">
    <property type="entry name" value="gag_pre-integrs"/>
    <property type="match status" value="1"/>
</dbReference>
<evidence type="ECO:0000313" key="4">
    <source>
        <dbReference type="EMBL" id="RVW41785.1"/>
    </source>
</evidence>
<feature type="domain" description="GAG-pre-integrase" evidence="3">
    <location>
        <begin position="337"/>
        <end position="401"/>
    </location>
</feature>
<evidence type="ECO:0000256" key="1">
    <source>
        <dbReference type="SAM" id="MobiDB-lite"/>
    </source>
</evidence>
<protein>
    <submittedName>
        <fullName evidence="4">Retrovirus-related Pol polyprotein from transposon RE2</fullName>
    </submittedName>
</protein>
<evidence type="ECO:0000313" key="5">
    <source>
        <dbReference type="Proteomes" id="UP000288805"/>
    </source>
</evidence>
<feature type="region of interest" description="Disordered" evidence="1">
    <location>
        <begin position="209"/>
        <end position="241"/>
    </location>
</feature>
<evidence type="ECO:0000259" key="3">
    <source>
        <dbReference type="Pfam" id="PF13976"/>
    </source>
</evidence>
<organism evidence="4 5">
    <name type="scientific">Vitis vinifera</name>
    <name type="common">Grape</name>
    <dbReference type="NCBI Taxonomy" id="29760"/>
    <lineage>
        <taxon>Eukaryota</taxon>
        <taxon>Viridiplantae</taxon>
        <taxon>Streptophyta</taxon>
        <taxon>Embryophyta</taxon>
        <taxon>Tracheophyta</taxon>
        <taxon>Spermatophyta</taxon>
        <taxon>Magnoliopsida</taxon>
        <taxon>eudicotyledons</taxon>
        <taxon>Gunneridae</taxon>
        <taxon>Pentapetalae</taxon>
        <taxon>rosids</taxon>
        <taxon>Vitales</taxon>
        <taxon>Vitaceae</taxon>
        <taxon>Viteae</taxon>
        <taxon>Vitis</taxon>
    </lineage>
</organism>
<feature type="domain" description="Reverse transcriptase Ty1/copia-type" evidence="2">
    <location>
        <begin position="616"/>
        <end position="682"/>
    </location>
</feature>
<name>A0A438E237_VITVI</name>
<feature type="domain" description="Reverse transcriptase Ty1/copia-type" evidence="2">
    <location>
        <begin position="510"/>
        <end position="595"/>
    </location>
</feature>
<gene>
    <name evidence="4" type="primary">RE2_204</name>
    <name evidence="4" type="ORF">CK203_107207</name>
</gene>
<dbReference type="EMBL" id="QGNW01001430">
    <property type="protein sequence ID" value="RVW41785.1"/>
    <property type="molecule type" value="Genomic_DNA"/>
</dbReference>
<accession>A0A438E237</accession>
<dbReference type="CDD" id="cd09272">
    <property type="entry name" value="RNase_HI_RT_Ty1"/>
    <property type="match status" value="1"/>
</dbReference>
<proteinExistence type="predicted"/>
<reference evidence="4 5" key="1">
    <citation type="journal article" date="2018" name="PLoS Genet.">
        <title>Population sequencing reveals clonal diversity and ancestral inbreeding in the grapevine cultivar Chardonnay.</title>
        <authorList>
            <person name="Roach M.J."/>
            <person name="Johnson D.L."/>
            <person name="Bohlmann J."/>
            <person name="van Vuuren H.J."/>
            <person name="Jones S.J."/>
            <person name="Pretorius I.S."/>
            <person name="Schmidt S.A."/>
            <person name="Borneman A.R."/>
        </authorList>
    </citation>
    <scope>NUCLEOTIDE SEQUENCE [LARGE SCALE GENOMIC DNA]</scope>
    <source>
        <strain evidence="5">cv. Chardonnay</strain>
        <tissue evidence="4">Leaf</tissue>
    </source>
</reference>
<dbReference type="PANTHER" id="PTHR11439:SF511">
    <property type="match status" value="1"/>
</dbReference>
<dbReference type="AlphaFoldDB" id="A0A438E237"/>
<dbReference type="InterPro" id="IPR025724">
    <property type="entry name" value="GAG-pre-integrase_dom"/>
</dbReference>
<dbReference type="SUPFAM" id="SSF56672">
    <property type="entry name" value="DNA/RNA polymerases"/>
    <property type="match status" value="1"/>
</dbReference>
<evidence type="ECO:0000259" key="2">
    <source>
        <dbReference type="Pfam" id="PF07727"/>
    </source>
</evidence>
<dbReference type="PANTHER" id="PTHR11439">
    <property type="entry name" value="GAG-POL-RELATED RETROTRANSPOSON"/>
    <property type="match status" value="1"/>
</dbReference>
<comment type="caution">
    <text evidence="4">The sequence shown here is derived from an EMBL/GenBank/DDBJ whole genome shotgun (WGS) entry which is preliminary data.</text>
</comment>
<dbReference type="InterPro" id="IPR043502">
    <property type="entry name" value="DNA/RNA_pol_sf"/>
</dbReference>
<dbReference type="Proteomes" id="UP000288805">
    <property type="component" value="Unassembled WGS sequence"/>
</dbReference>
<sequence length="798" mass="90075">MENVKELWEEIKQRFSIGNGSYVQQLKSDLVNCKQEGQDIVVYYGRLKSLWDELNNYDSIPVCTCTWCKCNITTQLEKTREEERVHQFLMGLDEDGYGTVHSNILRTEPLPNLNRVYAMIVQQERVRTMTRTKEERDGPMSFAVQAGGRNLGGMEKTRLRFAQIASGKDMKLIVAFNGLVIQNGGVTVHSQPQVGVVVGVDVVFSRGTGGGRGRGGTSRANAVQTSGTDGGRNVVTDSDRTGISGLSDEQWDTLLTMVNSHKCGANERLTGKQNIFPWIIDTGASHHMTDIYECLNDLRDIMPCPIGLPNGAETKDLKEGTDRNSRMLIGASEQREGLYFLKGVAPIRAYKTTSIASYEFWHGRMGHPSSRVVDLIYEVDSVGRNDGVKNKFCDICFRAQQTREVFFSSDNKAKECFDLIHCDLWGAYRVPASCGDDEDLYMQNDREEQQASISDVEHEIDVEMGHNMEMATDGNIEVGDRGGIDVSRSMVYEEQFGKGKKVKQPYVRMKDYKAIGSKWVYKIKYNFDGSIERCKTRLVILGNKQVEGIDYNETFAQTAKIVIVRTFLAVATTKGWEQHQVDVHSAFLHDELDEEAPRYWFAKLAATLTSYGFKNDGTTVQQFKDYLNRCFHMKDLRKLKYFLGIEVVRNSYGIFLCQRKYILDIISKAGLLGAKFAGTPLEQNHKLTLVGNSDLCDPGQYRRLPKDEHWEATLRAVRYLKGNPGQGNSPISWKTKKQHTVSRSSTEAEYRSMATTTCELKWLKGLLSALGVMHSDPMHLYCDSQAALHITTNPVFHE</sequence>